<evidence type="ECO:0000313" key="2">
    <source>
        <dbReference type="EMBL" id="KDQ18327.1"/>
    </source>
</evidence>
<gene>
    <name evidence="2" type="ORF">BOTBODRAFT_143383</name>
</gene>
<dbReference type="HOGENOM" id="CLU_1777141_0_0_1"/>
<protein>
    <submittedName>
        <fullName evidence="2">Uncharacterized protein</fullName>
    </submittedName>
</protein>
<name>A0A067N2K0_BOTB1</name>
<dbReference type="AlphaFoldDB" id="A0A067N2K0"/>
<proteinExistence type="predicted"/>
<keyword evidence="3" id="KW-1185">Reference proteome</keyword>
<evidence type="ECO:0000313" key="3">
    <source>
        <dbReference type="Proteomes" id="UP000027195"/>
    </source>
</evidence>
<feature type="region of interest" description="Disordered" evidence="1">
    <location>
        <begin position="35"/>
        <end position="85"/>
    </location>
</feature>
<evidence type="ECO:0000256" key="1">
    <source>
        <dbReference type="SAM" id="MobiDB-lite"/>
    </source>
</evidence>
<organism evidence="2 3">
    <name type="scientific">Botryobasidium botryosum (strain FD-172 SS1)</name>
    <dbReference type="NCBI Taxonomy" id="930990"/>
    <lineage>
        <taxon>Eukaryota</taxon>
        <taxon>Fungi</taxon>
        <taxon>Dikarya</taxon>
        <taxon>Basidiomycota</taxon>
        <taxon>Agaricomycotina</taxon>
        <taxon>Agaricomycetes</taxon>
        <taxon>Cantharellales</taxon>
        <taxon>Botryobasidiaceae</taxon>
        <taxon>Botryobasidium</taxon>
    </lineage>
</organism>
<reference evidence="3" key="1">
    <citation type="journal article" date="2014" name="Proc. Natl. Acad. Sci. U.S.A.">
        <title>Extensive sampling of basidiomycete genomes demonstrates inadequacy of the white-rot/brown-rot paradigm for wood decay fungi.</title>
        <authorList>
            <person name="Riley R."/>
            <person name="Salamov A.A."/>
            <person name="Brown D.W."/>
            <person name="Nagy L.G."/>
            <person name="Floudas D."/>
            <person name="Held B.W."/>
            <person name="Levasseur A."/>
            <person name="Lombard V."/>
            <person name="Morin E."/>
            <person name="Otillar R."/>
            <person name="Lindquist E.A."/>
            <person name="Sun H."/>
            <person name="LaButti K.M."/>
            <person name="Schmutz J."/>
            <person name="Jabbour D."/>
            <person name="Luo H."/>
            <person name="Baker S.E."/>
            <person name="Pisabarro A.G."/>
            <person name="Walton J.D."/>
            <person name="Blanchette R.A."/>
            <person name="Henrissat B."/>
            <person name="Martin F."/>
            <person name="Cullen D."/>
            <person name="Hibbett D.S."/>
            <person name="Grigoriev I.V."/>
        </authorList>
    </citation>
    <scope>NUCLEOTIDE SEQUENCE [LARGE SCALE GENOMIC DNA]</scope>
    <source>
        <strain evidence="3">FD-172 SS1</strain>
    </source>
</reference>
<feature type="region of interest" description="Disordered" evidence="1">
    <location>
        <begin position="127"/>
        <end position="146"/>
    </location>
</feature>
<feature type="compositionally biased region" description="Basic and acidic residues" evidence="1">
    <location>
        <begin position="41"/>
        <end position="55"/>
    </location>
</feature>
<dbReference type="EMBL" id="KL198021">
    <property type="protein sequence ID" value="KDQ18327.1"/>
    <property type="molecule type" value="Genomic_DNA"/>
</dbReference>
<accession>A0A067N2K0</accession>
<dbReference type="InParanoid" id="A0A067N2K0"/>
<dbReference type="Proteomes" id="UP000027195">
    <property type="component" value="Unassembled WGS sequence"/>
</dbReference>
<sequence>MKRVYAAISTEDIELLKGDSGSNVDNDIVYGGLNVTEDIGDDSKASQGEGEKDEQGEGSGWPSKKRNVSGVELSDPQERDQQELEEDLAAAKKIYPFFIDELAWYPGHRAIERLKHAYREAHPNIRECSEVSGGGAGHDSESQEEE</sequence>